<dbReference type="Gene3D" id="1.20.120.450">
    <property type="entry name" value="dinb family like domain"/>
    <property type="match status" value="1"/>
</dbReference>
<dbReference type="NCBIfam" id="TIGR03083">
    <property type="entry name" value="maleylpyruvate isomerase family mycothiol-dependent enzyme"/>
    <property type="match status" value="1"/>
</dbReference>
<dbReference type="InterPro" id="IPR024344">
    <property type="entry name" value="MDMPI_metal-binding"/>
</dbReference>
<sequence length="272" mass="28532">MTLPLSQQSPDAVRTALFEAVTAVGHEAVALLAGCRGDAPIPGAEWTVAEAAAHLAMVNELMAALAAGEERPYGDGTPGSLAAANAASLAERPERDPAVLAGEIARQARAFTAAAGPRDGTETVVTPLGPMSLDILGSYLLTHMLGHLYDIAVALGRPHPIDRHRAALAIPFVRTAMPWVVDARAAAGHDACYRLRVRGLDGFAATFTDGAAVVSQDPPRRPDCTILTGPVAFLLIALGRYSAADALLRGNVLAWGRRPWLALDFPRLFKAP</sequence>
<dbReference type="Proteomes" id="UP001432014">
    <property type="component" value="Chromosome"/>
</dbReference>
<dbReference type="SUPFAM" id="SSF109854">
    <property type="entry name" value="DinB/YfiT-like putative metalloenzymes"/>
    <property type="match status" value="1"/>
</dbReference>
<evidence type="ECO:0000313" key="3">
    <source>
        <dbReference type="Proteomes" id="UP001432014"/>
    </source>
</evidence>
<dbReference type="InterPro" id="IPR017517">
    <property type="entry name" value="Maleyloyr_isom"/>
</dbReference>
<organism evidence="2 3">
    <name type="scientific">Kitasatospora herbaricolor</name>
    <dbReference type="NCBI Taxonomy" id="68217"/>
    <lineage>
        <taxon>Bacteria</taxon>
        <taxon>Bacillati</taxon>
        <taxon>Actinomycetota</taxon>
        <taxon>Actinomycetes</taxon>
        <taxon>Kitasatosporales</taxon>
        <taxon>Streptomycetaceae</taxon>
        <taxon>Kitasatospora</taxon>
    </lineage>
</organism>
<accession>A0ABZ1WI70</accession>
<dbReference type="GO" id="GO:0016853">
    <property type="term" value="F:isomerase activity"/>
    <property type="evidence" value="ECO:0007669"/>
    <property type="project" value="UniProtKB-KW"/>
</dbReference>
<dbReference type="RefSeq" id="WP_329493321.1">
    <property type="nucleotide sequence ID" value="NZ_CP108460.1"/>
</dbReference>
<protein>
    <submittedName>
        <fullName evidence="2">Maleylpyruvate isomerase family mycothiol-dependent enzyme</fullName>
    </submittedName>
</protein>
<name>A0ABZ1WI70_9ACTN</name>
<dbReference type="SUPFAM" id="SSF55718">
    <property type="entry name" value="SCP-like"/>
    <property type="match status" value="1"/>
</dbReference>
<feature type="domain" description="Mycothiol-dependent maleylpyruvate isomerase metal-binding" evidence="1">
    <location>
        <begin position="21"/>
        <end position="151"/>
    </location>
</feature>
<dbReference type="Pfam" id="PF11716">
    <property type="entry name" value="MDMPI_N"/>
    <property type="match status" value="1"/>
</dbReference>
<evidence type="ECO:0000259" key="1">
    <source>
        <dbReference type="Pfam" id="PF11716"/>
    </source>
</evidence>
<gene>
    <name evidence="2" type="ORF">OG469_36855</name>
</gene>
<dbReference type="InterPro" id="IPR034660">
    <property type="entry name" value="DinB/YfiT-like"/>
</dbReference>
<dbReference type="InterPro" id="IPR036527">
    <property type="entry name" value="SCP2_sterol-bd_dom_sf"/>
</dbReference>
<keyword evidence="2" id="KW-0413">Isomerase</keyword>
<proteinExistence type="predicted"/>
<dbReference type="EMBL" id="CP108482">
    <property type="protein sequence ID" value="WUS60572.1"/>
    <property type="molecule type" value="Genomic_DNA"/>
</dbReference>
<reference evidence="2 3" key="1">
    <citation type="submission" date="2022-10" db="EMBL/GenBank/DDBJ databases">
        <title>The complete genomes of actinobacterial strains from the NBC collection.</title>
        <authorList>
            <person name="Joergensen T.S."/>
            <person name="Alvarez Arevalo M."/>
            <person name="Sterndorff E.B."/>
            <person name="Faurdal D."/>
            <person name="Vuksanovic O."/>
            <person name="Mourched A.-S."/>
            <person name="Charusanti P."/>
            <person name="Shaw S."/>
            <person name="Blin K."/>
            <person name="Weber T."/>
        </authorList>
    </citation>
    <scope>NUCLEOTIDE SEQUENCE [LARGE SCALE GENOMIC DNA]</scope>
    <source>
        <strain evidence="2 3">NBC_01247</strain>
    </source>
</reference>
<keyword evidence="3" id="KW-1185">Reference proteome</keyword>
<evidence type="ECO:0000313" key="2">
    <source>
        <dbReference type="EMBL" id="WUS60572.1"/>
    </source>
</evidence>